<protein>
    <submittedName>
        <fullName evidence="1">Uncharacterized protein</fullName>
    </submittedName>
</protein>
<organism evidence="1">
    <name type="scientific">bioreactor metagenome</name>
    <dbReference type="NCBI Taxonomy" id="1076179"/>
    <lineage>
        <taxon>unclassified sequences</taxon>
        <taxon>metagenomes</taxon>
        <taxon>ecological metagenomes</taxon>
    </lineage>
</organism>
<comment type="caution">
    <text evidence="1">The sequence shown here is derived from an EMBL/GenBank/DDBJ whole genome shotgun (WGS) entry which is preliminary data.</text>
</comment>
<reference evidence="1" key="1">
    <citation type="submission" date="2019-08" db="EMBL/GenBank/DDBJ databases">
        <authorList>
            <person name="Kucharzyk K."/>
            <person name="Murdoch R.W."/>
            <person name="Higgins S."/>
            <person name="Loffler F."/>
        </authorList>
    </citation>
    <scope>NUCLEOTIDE SEQUENCE</scope>
</reference>
<dbReference type="EMBL" id="VSSQ01021640">
    <property type="protein sequence ID" value="MPM67352.1"/>
    <property type="molecule type" value="Genomic_DNA"/>
</dbReference>
<sequence>MERLLRAPCDGVFLPSVRIGDMVKAGQTVATVDGLPVVSSIAGVVRGLLPEGTPVHKGMKSGDVDPRGERDYCFTVSDKANAVAGGVLEAILACRKERVFHE</sequence>
<proteinExistence type="predicted"/>
<evidence type="ECO:0000313" key="1">
    <source>
        <dbReference type="EMBL" id="MPM67352.1"/>
    </source>
</evidence>
<dbReference type="Gene3D" id="3.40.630.10">
    <property type="entry name" value="Zn peptidases"/>
    <property type="match status" value="1"/>
</dbReference>
<name>A0A645BQ82_9ZZZZ</name>
<dbReference type="AlphaFoldDB" id="A0A645BQ82"/>
<gene>
    <name evidence="1" type="ORF">SDC9_114274</name>
</gene>
<accession>A0A645BQ82</accession>